<dbReference type="Pfam" id="PF13927">
    <property type="entry name" value="Ig_3"/>
    <property type="match status" value="1"/>
</dbReference>
<gene>
    <name evidence="2" type="ORF">C7M84_004947</name>
</gene>
<proteinExistence type="predicted"/>
<evidence type="ECO:0000313" key="3">
    <source>
        <dbReference type="Proteomes" id="UP000283509"/>
    </source>
</evidence>
<dbReference type="AlphaFoldDB" id="A0A423TJ88"/>
<dbReference type="SUPFAM" id="SSF48726">
    <property type="entry name" value="Immunoglobulin"/>
    <property type="match status" value="2"/>
</dbReference>
<reference evidence="2 3" key="2">
    <citation type="submission" date="2019-01" db="EMBL/GenBank/DDBJ databases">
        <title>The decoding of complex shrimp genome reveals the adaptation for benthos swimmer, frequently molting mechanism and breeding impact on genome.</title>
        <authorList>
            <person name="Sun Y."/>
            <person name="Gao Y."/>
            <person name="Yu Y."/>
        </authorList>
    </citation>
    <scope>NUCLEOTIDE SEQUENCE [LARGE SCALE GENOMIC DNA]</scope>
    <source>
        <tissue evidence="2">Muscle</tissue>
    </source>
</reference>
<keyword evidence="3" id="KW-1185">Reference proteome</keyword>
<dbReference type="PROSITE" id="PS50835">
    <property type="entry name" value="IG_LIKE"/>
    <property type="match status" value="2"/>
</dbReference>
<dbReference type="InterPro" id="IPR003599">
    <property type="entry name" value="Ig_sub"/>
</dbReference>
<evidence type="ECO:0000259" key="1">
    <source>
        <dbReference type="PROSITE" id="PS50835"/>
    </source>
</evidence>
<dbReference type="Gene3D" id="2.60.40.10">
    <property type="entry name" value="Immunoglobulins"/>
    <property type="match status" value="3"/>
</dbReference>
<dbReference type="PANTHER" id="PTHR23278:SF32">
    <property type="entry name" value="NEUROMUSCULIN, ISOFORM E"/>
    <property type="match status" value="1"/>
</dbReference>
<dbReference type="InterPro" id="IPR003961">
    <property type="entry name" value="FN3_dom"/>
</dbReference>
<dbReference type="InterPro" id="IPR036116">
    <property type="entry name" value="FN3_sf"/>
</dbReference>
<dbReference type="InterPro" id="IPR007110">
    <property type="entry name" value="Ig-like_dom"/>
</dbReference>
<organism evidence="2 3">
    <name type="scientific">Penaeus vannamei</name>
    <name type="common">Whiteleg shrimp</name>
    <name type="synonym">Litopenaeus vannamei</name>
    <dbReference type="NCBI Taxonomy" id="6689"/>
    <lineage>
        <taxon>Eukaryota</taxon>
        <taxon>Metazoa</taxon>
        <taxon>Ecdysozoa</taxon>
        <taxon>Arthropoda</taxon>
        <taxon>Crustacea</taxon>
        <taxon>Multicrustacea</taxon>
        <taxon>Malacostraca</taxon>
        <taxon>Eumalacostraca</taxon>
        <taxon>Eucarida</taxon>
        <taxon>Decapoda</taxon>
        <taxon>Dendrobranchiata</taxon>
        <taxon>Penaeoidea</taxon>
        <taxon>Penaeidae</taxon>
        <taxon>Penaeus</taxon>
    </lineage>
</organism>
<dbReference type="InterPro" id="IPR036179">
    <property type="entry name" value="Ig-like_dom_sf"/>
</dbReference>
<dbReference type="SMART" id="SM00409">
    <property type="entry name" value="IG"/>
    <property type="match status" value="2"/>
</dbReference>
<dbReference type="CDD" id="cd00063">
    <property type="entry name" value="FN3"/>
    <property type="match status" value="1"/>
</dbReference>
<dbReference type="Proteomes" id="UP000283509">
    <property type="component" value="Unassembled WGS sequence"/>
</dbReference>
<accession>A0A423TJ88</accession>
<dbReference type="PANTHER" id="PTHR23278">
    <property type="entry name" value="SIDESTEP PROTEIN"/>
    <property type="match status" value="1"/>
</dbReference>
<comment type="caution">
    <text evidence="2">The sequence shown here is derived from an EMBL/GenBank/DDBJ whole genome shotgun (WGS) entry which is preliminary data.</text>
</comment>
<sequence>MLKAEAIQEDKDVYFRCSVTANPKVYKIMWYHNDELVKPDRSAGVLVSDDHLVLQKVHRRWSGTFICRASNVVGDATSNPLSITVRYAPLCSSSTTGVYRVALGDEITLPCRVLAHPPNVTFSWTFMNSLTEHERVAGERVTWKGLESRLRYLPEKTQDYGTLHCWASNAVGNQKEPCVFTVKPAGVPSAPLNCTVSNQTWESVEVTCGDLPSVYGSRPGQGHSGVTGGAGGGHGPVLLPTPSAPAELQDADKPRYLVTVHERLSKAVTHNFSGDVGMFVVSGLTPGIDYLITVVRFNSHGRSAPITLEAFTLRTAENRMNEEKD</sequence>
<feature type="domain" description="Ig-like" evidence="1">
    <location>
        <begin position="89"/>
        <end position="181"/>
    </location>
</feature>
<dbReference type="STRING" id="6689.A0A423TJ88"/>
<protein>
    <recommendedName>
        <fullName evidence="1">Ig-like domain-containing protein</fullName>
    </recommendedName>
</protein>
<feature type="domain" description="Ig-like" evidence="1">
    <location>
        <begin position="1"/>
        <end position="84"/>
    </location>
</feature>
<dbReference type="GO" id="GO:0009653">
    <property type="term" value="P:anatomical structure morphogenesis"/>
    <property type="evidence" value="ECO:0007669"/>
    <property type="project" value="UniProtKB-ARBA"/>
</dbReference>
<dbReference type="InterPro" id="IPR003598">
    <property type="entry name" value="Ig_sub2"/>
</dbReference>
<dbReference type="InterPro" id="IPR013783">
    <property type="entry name" value="Ig-like_fold"/>
</dbReference>
<name>A0A423TJ88_PENVA</name>
<dbReference type="GO" id="GO:0030154">
    <property type="term" value="P:cell differentiation"/>
    <property type="evidence" value="ECO:0007669"/>
    <property type="project" value="UniProtKB-ARBA"/>
</dbReference>
<evidence type="ECO:0000313" key="2">
    <source>
        <dbReference type="EMBL" id="ROT76457.1"/>
    </source>
</evidence>
<dbReference type="SUPFAM" id="SSF49265">
    <property type="entry name" value="Fibronectin type III"/>
    <property type="match status" value="1"/>
</dbReference>
<dbReference type="Pfam" id="PF13895">
    <property type="entry name" value="Ig_2"/>
    <property type="match status" value="1"/>
</dbReference>
<dbReference type="OrthoDB" id="547680at2759"/>
<dbReference type="SMART" id="SM00408">
    <property type="entry name" value="IGc2"/>
    <property type="match status" value="2"/>
</dbReference>
<reference evidence="2 3" key="1">
    <citation type="submission" date="2018-04" db="EMBL/GenBank/DDBJ databases">
        <authorList>
            <person name="Zhang X."/>
            <person name="Yuan J."/>
            <person name="Li F."/>
            <person name="Xiang J."/>
        </authorList>
    </citation>
    <scope>NUCLEOTIDE SEQUENCE [LARGE SCALE GENOMIC DNA]</scope>
    <source>
        <tissue evidence="2">Muscle</tissue>
    </source>
</reference>
<dbReference type="EMBL" id="QCYY01001659">
    <property type="protein sequence ID" value="ROT76457.1"/>
    <property type="molecule type" value="Genomic_DNA"/>
</dbReference>